<dbReference type="RefSeq" id="WP_155173255.1">
    <property type="nucleotide sequence ID" value="NZ_BAAAFL010000068.1"/>
</dbReference>
<proteinExistence type="predicted"/>
<evidence type="ECO:0008006" key="3">
    <source>
        <dbReference type="Google" id="ProtNLM"/>
    </source>
</evidence>
<evidence type="ECO:0000313" key="2">
    <source>
        <dbReference type="Proteomes" id="UP000798808"/>
    </source>
</evidence>
<organism evidence="1 2">
    <name type="scientific">Fulvivirga kasyanovii</name>
    <dbReference type="NCBI Taxonomy" id="396812"/>
    <lineage>
        <taxon>Bacteria</taxon>
        <taxon>Pseudomonadati</taxon>
        <taxon>Bacteroidota</taxon>
        <taxon>Cytophagia</taxon>
        <taxon>Cytophagales</taxon>
        <taxon>Fulvivirgaceae</taxon>
        <taxon>Fulvivirga</taxon>
    </lineage>
</organism>
<reference evidence="1 2" key="1">
    <citation type="submission" date="2019-02" db="EMBL/GenBank/DDBJ databases">
        <authorList>
            <person name="Goldberg S.R."/>
            <person name="Haltli B.A."/>
            <person name="Correa H."/>
            <person name="Russell K.G."/>
        </authorList>
    </citation>
    <scope>NUCLEOTIDE SEQUENCE [LARGE SCALE GENOMIC DNA]</scope>
    <source>
        <strain evidence="1 2">JCM 16186</strain>
    </source>
</reference>
<keyword evidence="2" id="KW-1185">Reference proteome</keyword>
<name>A0ABW9RT72_9BACT</name>
<protein>
    <recommendedName>
        <fullName evidence="3">DUF4268 domain-containing protein</fullName>
    </recommendedName>
</protein>
<dbReference type="Proteomes" id="UP000798808">
    <property type="component" value="Unassembled WGS sequence"/>
</dbReference>
<accession>A0ABW9RT72</accession>
<gene>
    <name evidence="1" type="ORF">E1163_15035</name>
</gene>
<sequence>MNWLKKKIKKPQFELAEYGTLQLNRNRTGFEWFGRVAMPISDTPIELTIEVEGPNEPSGRQIQLIKDFVNNWLDAKTKLFEYMTESFRDSKWEKDQTELQKMYYLSAIDLKKENLEWWIVLEPEFDVVSIFNFLPRFTVKNNEIVWSNLK</sequence>
<dbReference type="EMBL" id="SMLW01000572">
    <property type="protein sequence ID" value="MTI26270.1"/>
    <property type="molecule type" value="Genomic_DNA"/>
</dbReference>
<evidence type="ECO:0000313" key="1">
    <source>
        <dbReference type="EMBL" id="MTI26270.1"/>
    </source>
</evidence>
<comment type="caution">
    <text evidence="1">The sequence shown here is derived from an EMBL/GenBank/DDBJ whole genome shotgun (WGS) entry which is preliminary data.</text>
</comment>